<dbReference type="SFLD" id="SFLDS00019">
    <property type="entry name" value="Glutathione_Transferase_(cytos"/>
    <property type="match status" value="1"/>
</dbReference>
<dbReference type="InterPro" id="IPR012336">
    <property type="entry name" value="Thioredoxin-like_fold"/>
</dbReference>
<evidence type="ECO:0000256" key="2">
    <source>
        <dbReference type="ARBA" id="ARBA00007409"/>
    </source>
</evidence>
<proteinExistence type="inferred from homology"/>
<sequence>MATSTRSPTVCTIYRGFPPAPSHVWSPFVNKLEARFRLAGLTYRIDGGSPREAPRGKIPYVSIEGSDEPIGDTALITRKLIDDGILTDLNAGLTPAEKAQDLAVRALLEEKLYFYGLHERWVDNYYAMRDGVLAALPFPVRFIVGNLAYRAAVSTLHGQGTGRYSDKELRQFKQETWESLDALLAESRVRGATGGSNRPFWLLGRAEPTEADAALYGFITASLVCTAAPETQRMVRGFPVLMDYAKRIHAAYFSDYDIWGDEL</sequence>
<dbReference type="PANTHER" id="PTHR12289">
    <property type="entry name" value="METAXIN RELATED"/>
    <property type="match status" value="1"/>
</dbReference>
<dbReference type="SFLD" id="SFLDG01200">
    <property type="entry name" value="SUF1.1"/>
    <property type="match status" value="1"/>
</dbReference>
<dbReference type="Pfam" id="PF17172">
    <property type="entry name" value="GST_N_4"/>
    <property type="match status" value="1"/>
</dbReference>
<reference evidence="4 5" key="1">
    <citation type="journal article" date="2016" name="Genome Announc.">
        <title>Genome Sequence of Madurella mycetomatis mm55, Isolated from a Human Mycetoma Case in Sudan.</title>
        <authorList>
            <person name="Smit S."/>
            <person name="Derks M.F."/>
            <person name="Bervoets S."/>
            <person name="Fahal A."/>
            <person name="van Leeuwen W."/>
            <person name="van Belkum A."/>
            <person name="van de Sande W.W."/>
        </authorList>
    </citation>
    <scope>NUCLEOTIDE SEQUENCE [LARGE SCALE GENOMIC DNA]</scope>
    <source>
        <strain evidence="5">mm55</strain>
    </source>
</reference>
<dbReference type="SFLD" id="SFLDG01180">
    <property type="entry name" value="SUF1"/>
    <property type="match status" value="1"/>
</dbReference>
<evidence type="ECO:0000313" key="5">
    <source>
        <dbReference type="Proteomes" id="UP000078237"/>
    </source>
</evidence>
<feature type="domain" description="Thioredoxin-like fold" evidence="3">
    <location>
        <begin position="27"/>
        <end position="124"/>
    </location>
</feature>
<dbReference type="VEuPathDB" id="FungiDB:MMYC01_206376"/>
<dbReference type="PANTHER" id="PTHR12289:SF41">
    <property type="entry name" value="FAILED AXON CONNECTIONS-RELATED"/>
    <property type="match status" value="1"/>
</dbReference>
<evidence type="ECO:0000313" key="4">
    <source>
        <dbReference type="EMBL" id="KXX78518.1"/>
    </source>
</evidence>
<keyword evidence="5" id="KW-1185">Reference proteome</keyword>
<accession>A0A175W463</accession>
<comment type="similarity">
    <text evidence="2">Belongs to the GST superfamily.</text>
</comment>
<dbReference type="EMBL" id="LCTW02000117">
    <property type="protein sequence ID" value="KXX78518.1"/>
    <property type="molecule type" value="Genomic_DNA"/>
</dbReference>
<dbReference type="InterPro" id="IPR050931">
    <property type="entry name" value="Mito_Protein_Transport_Metaxin"/>
</dbReference>
<dbReference type="InterPro" id="IPR040079">
    <property type="entry name" value="Glutathione_S-Trfase"/>
</dbReference>
<evidence type="ECO:0000259" key="3">
    <source>
        <dbReference type="Pfam" id="PF17172"/>
    </source>
</evidence>
<dbReference type="InterPro" id="IPR026928">
    <property type="entry name" value="FAX/IsoI-like"/>
</dbReference>
<dbReference type="OrthoDB" id="5809458at2759"/>
<dbReference type="Proteomes" id="UP000078237">
    <property type="component" value="Unassembled WGS sequence"/>
</dbReference>
<gene>
    <name evidence="4" type="ORF">MMYC01_206376</name>
</gene>
<protein>
    <submittedName>
        <fullName evidence="4">Failed axon connections</fullName>
    </submittedName>
</protein>
<comment type="similarity">
    <text evidence="1">Belongs to the FAX family.</text>
</comment>
<name>A0A175W463_9PEZI</name>
<dbReference type="AlphaFoldDB" id="A0A175W463"/>
<dbReference type="GO" id="GO:0005737">
    <property type="term" value="C:cytoplasm"/>
    <property type="evidence" value="ECO:0007669"/>
    <property type="project" value="TreeGrafter"/>
</dbReference>
<comment type="caution">
    <text evidence="4">The sequence shown here is derived from an EMBL/GenBank/DDBJ whole genome shotgun (WGS) entry which is preliminary data.</text>
</comment>
<organism evidence="4 5">
    <name type="scientific">Madurella mycetomatis</name>
    <dbReference type="NCBI Taxonomy" id="100816"/>
    <lineage>
        <taxon>Eukaryota</taxon>
        <taxon>Fungi</taxon>
        <taxon>Dikarya</taxon>
        <taxon>Ascomycota</taxon>
        <taxon>Pezizomycotina</taxon>
        <taxon>Sordariomycetes</taxon>
        <taxon>Sordariomycetidae</taxon>
        <taxon>Sordariales</taxon>
        <taxon>Sordariales incertae sedis</taxon>
        <taxon>Madurella</taxon>
    </lineage>
</organism>
<evidence type="ECO:0000256" key="1">
    <source>
        <dbReference type="ARBA" id="ARBA00006475"/>
    </source>
</evidence>
<dbReference type="STRING" id="100816.A0A175W463"/>